<feature type="domain" description="VanZ-like" evidence="2">
    <location>
        <begin position="12"/>
        <end position="134"/>
    </location>
</feature>
<dbReference type="STRING" id="1608583.BN1356_02490"/>
<keyword evidence="4" id="KW-1185">Reference proteome</keyword>
<dbReference type="InterPro" id="IPR006976">
    <property type="entry name" value="VanZ-like"/>
</dbReference>
<sequence length="169" mass="19296">MLSSKKTSRYLFYAYLILLTWCILFKFETRLEFLGFFSSPRVINWLPFAEPMIVNGNIVWAEMAFNLLFFIPFGVCIPLIREGRSPWKIIGAGFSLSLLYELLQFILAIGMADVTDLIFNTLGVVLGLLVYHLFLKITKTQTRKWVNTIGLIFVGLPLIVLILLVIVGL</sequence>
<keyword evidence="1" id="KW-0472">Membrane</keyword>
<dbReference type="Pfam" id="PF04892">
    <property type="entry name" value="VanZ"/>
    <property type="match status" value="1"/>
</dbReference>
<protein>
    <submittedName>
        <fullName evidence="3">Teicoplanin resistance protein</fullName>
    </submittedName>
</protein>
<dbReference type="PANTHER" id="PTHR36834:SF2">
    <property type="entry name" value="MEMBRANE PROTEIN"/>
    <property type="match status" value="1"/>
</dbReference>
<keyword evidence="1" id="KW-1133">Transmembrane helix</keyword>
<feature type="transmembrane region" description="Helical" evidence="1">
    <location>
        <begin position="12"/>
        <end position="38"/>
    </location>
</feature>
<dbReference type="OrthoDB" id="4822551at2"/>
<dbReference type="AlphaFoldDB" id="A0A0E4H6U3"/>
<feature type="transmembrane region" description="Helical" evidence="1">
    <location>
        <begin position="92"/>
        <end position="111"/>
    </location>
</feature>
<feature type="transmembrane region" description="Helical" evidence="1">
    <location>
        <begin position="58"/>
        <end position="80"/>
    </location>
</feature>
<proteinExistence type="predicted"/>
<evidence type="ECO:0000259" key="2">
    <source>
        <dbReference type="Pfam" id="PF04892"/>
    </source>
</evidence>
<feature type="transmembrane region" description="Helical" evidence="1">
    <location>
        <begin position="146"/>
        <end position="167"/>
    </location>
</feature>
<reference evidence="4" key="1">
    <citation type="submission" date="2015-03" db="EMBL/GenBank/DDBJ databases">
        <authorList>
            <person name="Urmite Genomes"/>
        </authorList>
    </citation>
    <scope>NUCLEOTIDE SEQUENCE [LARGE SCALE GENOMIC DNA]</scope>
    <source>
        <strain evidence="4">FF10</strain>
    </source>
</reference>
<organism evidence="3 4">
    <name type="scientific">Streptococcus varani</name>
    <dbReference type="NCBI Taxonomy" id="1608583"/>
    <lineage>
        <taxon>Bacteria</taxon>
        <taxon>Bacillati</taxon>
        <taxon>Bacillota</taxon>
        <taxon>Bacilli</taxon>
        <taxon>Lactobacillales</taxon>
        <taxon>Streptococcaceae</taxon>
        <taxon>Streptococcus</taxon>
    </lineage>
</organism>
<evidence type="ECO:0000313" key="3">
    <source>
        <dbReference type="EMBL" id="CQR26146.1"/>
    </source>
</evidence>
<gene>
    <name evidence="3" type="ORF">BN1356_02490</name>
</gene>
<accession>A0A0E4H6U3</accession>
<keyword evidence="1" id="KW-0812">Transmembrane</keyword>
<dbReference type="EMBL" id="CTEN01000008">
    <property type="protein sequence ID" value="CQR26146.1"/>
    <property type="molecule type" value="Genomic_DNA"/>
</dbReference>
<dbReference type="InterPro" id="IPR053150">
    <property type="entry name" value="Teicoplanin_resist-assoc"/>
</dbReference>
<dbReference type="Proteomes" id="UP000198604">
    <property type="component" value="Unassembled WGS sequence"/>
</dbReference>
<feature type="transmembrane region" description="Helical" evidence="1">
    <location>
        <begin position="117"/>
        <end position="134"/>
    </location>
</feature>
<evidence type="ECO:0000313" key="4">
    <source>
        <dbReference type="Proteomes" id="UP000198604"/>
    </source>
</evidence>
<evidence type="ECO:0000256" key="1">
    <source>
        <dbReference type="SAM" id="Phobius"/>
    </source>
</evidence>
<dbReference type="RefSeq" id="WP_093651618.1">
    <property type="nucleotide sequence ID" value="NZ_CTEN01000008.1"/>
</dbReference>
<name>A0A0E4H6U3_9STRE</name>
<dbReference type="PANTHER" id="PTHR36834">
    <property type="entry name" value="MEMBRANE PROTEIN-RELATED"/>
    <property type="match status" value="1"/>
</dbReference>